<gene>
    <name evidence="2" type="ORF">HMPREF2531_03570</name>
</gene>
<dbReference type="PATRIC" id="fig|329854.7.peg.3633"/>
<organism evidence="2">
    <name type="scientific">Bacteroides intestinalis</name>
    <dbReference type="NCBI Taxonomy" id="329854"/>
    <lineage>
        <taxon>Bacteria</taxon>
        <taxon>Pseudomonadati</taxon>
        <taxon>Bacteroidota</taxon>
        <taxon>Bacteroidia</taxon>
        <taxon>Bacteroidales</taxon>
        <taxon>Bacteroidaceae</taxon>
        <taxon>Bacteroides</taxon>
    </lineage>
</organism>
<evidence type="ECO:0000313" key="2">
    <source>
        <dbReference type="EMBL" id="KXT45421.1"/>
    </source>
</evidence>
<evidence type="ECO:0000313" key="3">
    <source>
        <dbReference type="Proteomes" id="UP000070319"/>
    </source>
</evidence>
<name>A0A139L1W5_9BACE</name>
<accession>A0A139L1W5</accession>
<sequence>MILMKTGNACFLLLMCVSLLFTSCGNSQSKKGEENKVGDDKDAHGCIASAGYTWSEVLKDCIRLWEKGVRVADVADKEKAAYIVFSPDSLQVELFFSDDRPSEILDRRSLPSGGYAWNVEDDDTKNVRLENDKWTISQRGNLIYQQVEEP</sequence>
<feature type="chain" id="PRO_5007486796" description="Lipoprotein" evidence="1">
    <location>
        <begin position="28"/>
        <end position="150"/>
    </location>
</feature>
<keyword evidence="1" id="KW-0732">Signal</keyword>
<dbReference type="EMBL" id="LTDF01000137">
    <property type="protein sequence ID" value="KXT45421.1"/>
    <property type="molecule type" value="Genomic_DNA"/>
</dbReference>
<dbReference type="PROSITE" id="PS51257">
    <property type="entry name" value="PROKAR_LIPOPROTEIN"/>
    <property type="match status" value="1"/>
</dbReference>
<feature type="signal peptide" evidence="1">
    <location>
        <begin position="1"/>
        <end position="27"/>
    </location>
</feature>
<evidence type="ECO:0000256" key="1">
    <source>
        <dbReference type="SAM" id="SignalP"/>
    </source>
</evidence>
<dbReference type="AlphaFoldDB" id="A0A139L1W5"/>
<proteinExistence type="predicted"/>
<protein>
    <recommendedName>
        <fullName evidence="4">Lipoprotein</fullName>
    </recommendedName>
</protein>
<dbReference type="Proteomes" id="UP000070319">
    <property type="component" value="Unassembled WGS sequence"/>
</dbReference>
<comment type="caution">
    <text evidence="2">The sequence shown here is derived from an EMBL/GenBank/DDBJ whole genome shotgun (WGS) entry which is preliminary data.</text>
</comment>
<reference evidence="2 3" key="1">
    <citation type="submission" date="2016-02" db="EMBL/GenBank/DDBJ databases">
        <authorList>
            <person name="Wen L."/>
            <person name="He K."/>
            <person name="Yang H."/>
        </authorList>
    </citation>
    <scope>NUCLEOTIDE SEQUENCE [LARGE SCALE GENOMIC DNA]</scope>
    <source>
        <strain evidence="2 3">KLE1704</strain>
    </source>
</reference>
<evidence type="ECO:0008006" key="4">
    <source>
        <dbReference type="Google" id="ProtNLM"/>
    </source>
</evidence>